<evidence type="ECO:0000256" key="2">
    <source>
        <dbReference type="ARBA" id="ARBA00023015"/>
    </source>
</evidence>
<evidence type="ECO:0000256" key="3">
    <source>
        <dbReference type="ARBA" id="ARBA00023125"/>
    </source>
</evidence>
<keyword evidence="7" id="KW-1185">Reference proteome</keyword>
<dbReference type="Gene3D" id="3.40.190.290">
    <property type="match status" value="1"/>
</dbReference>
<proteinExistence type="inferred from homology"/>
<gene>
    <name evidence="6" type="ORF">QTH91_17850</name>
</gene>
<keyword evidence="4" id="KW-0804">Transcription</keyword>
<dbReference type="SUPFAM" id="SSF46785">
    <property type="entry name" value="Winged helix' DNA-binding domain"/>
    <property type="match status" value="1"/>
</dbReference>
<protein>
    <submittedName>
        <fullName evidence="6">LysR substrate-binding domain-containing protein</fullName>
    </submittedName>
</protein>
<name>A0ABT7NES3_9BURK</name>
<dbReference type="InterPro" id="IPR036390">
    <property type="entry name" value="WH_DNA-bd_sf"/>
</dbReference>
<evidence type="ECO:0000256" key="4">
    <source>
        <dbReference type="ARBA" id="ARBA00023163"/>
    </source>
</evidence>
<dbReference type="InterPro" id="IPR000847">
    <property type="entry name" value="LysR_HTH_N"/>
</dbReference>
<dbReference type="InterPro" id="IPR005119">
    <property type="entry name" value="LysR_subst-bd"/>
</dbReference>
<keyword evidence="3" id="KW-0238">DNA-binding</keyword>
<evidence type="ECO:0000313" key="6">
    <source>
        <dbReference type="EMBL" id="MDM0046360.1"/>
    </source>
</evidence>
<keyword evidence="2" id="KW-0805">Transcription regulation</keyword>
<evidence type="ECO:0000259" key="5">
    <source>
        <dbReference type="PROSITE" id="PS50931"/>
    </source>
</evidence>
<evidence type="ECO:0000256" key="1">
    <source>
        <dbReference type="ARBA" id="ARBA00009437"/>
    </source>
</evidence>
<dbReference type="InterPro" id="IPR058163">
    <property type="entry name" value="LysR-type_TF_proteobact-type"/>
</dbReference>
<dbReference type="SUPFAM" id="SSF53850">
    <property type="entry name" value="Periplasmic binding protein-like II"/>
    <property type="match status" value="1"/>
</dbReference>
<dbReference type="RefSeq" id="WP_286661618.1">
    <property type="nucleotide sequence ID" value="NZ_JASZYV010000003.1"/>
</dbReference>
<dbReference type="PROSITE" id="PS50931">
    <property type="entry name" value="HTH_LYSR"/>
    <property type="match status" value="1"/>
</dbReference>
<comment type="similarity">
    <text evidence="1">Belongs to the LysR transcriptional regulatory family.</text>
</comment>
<organism evidence="6 7">
    <name type="scientific">Variovorax dokdonensis</name>
    <dbReference type="NCBI Taxonomy" id="344883"/>
    <lineage>
        <taxon>Bacteria</taxon>
        <taxon>Pseudomonadati</taxon>
        <taxon>Pseudomonadota</taxon>
        <taxon>Betaproteobacteria</taxon>
        <taxon>Burkholderiales</taxon>
        <taxon>Comamonadaceae</taxon>
        <taxon>Variovorax</taxon>
    </lineage>
</organism>
<accession>A0ABT7NES3</accession>
<comment type="caution">
    <text evidence="6">The sequence shown here is derived from an EMBL/GenBank/DDBJ whole genome shotgun (WGS) entry which is preliminary data.</text>
</comment>
<dbReference type="Pfam" id="PF03466">
    <property type="entry name" value="LysR_substrate"/>
    <property type="match status" value="1"/>
</dbReference>
<dbReference type="Proteomes" id="UP001174908">
    <property type="component" value="Unassembled WGS sequence"/>
</dbReference>
<dbReference type="EMBL" id="JASZYV010000003">
    <property type="protein sequence ID" value="MDM0046360.1"/>
    <property type="molecule type" value="Genomic_DNA"/>
</dbReference>
<dbReference type="PANTHER" id="PTHR30537">
    <property type="entry name" value="HTH-TYPE TRANSCRIPTIONAL REGULATOR"/>
    <property type="match status" value="1"/>
</dbReference>
<feature type="domain" description="HTH lysR-type" evidence="5">
    <location>
        <begin position="1"/>
        <end position="58"/>
    </location>
</feature>
<evidence type="ECO:0000313" key="7">
    <source>
        <dbReference type="Proteomes" id="UP001174908"/>
    </source>
</evidence>
<dbReference type="InterPro" id="IPR036388">
    <property type="entry name" value="WH-like_DNA-bd_sf"/>
</dbReference>
<dbReference type="Pfam" id="PF00126">
    <property type="entry name" value="HTH_1"/>
    <property type="match status" value="1"/>
</dbReference>
<reference evidence="6" key="1">
    <citation type="submission" date="2023-06" db="EMBL/GenBank/DDBJ databases">
        <authorList>
            <person name="Jiang Y."/>
            <person name="Liu Q."/>
        </authorList>
    </citation>
    <scope>NUCLEOTIDE SEQUENCE</scope>
    <source>
        <strain evidence="6">CGMCC 1.12089</strain>
    </source>
</reference>
<dbReference type="PANTHER" id="PTHR30537:SF5">
    <property type="entry name" value="HTH-TYPE TRANSCRIPTIONAL ACTIVATOR TTDR-RELATED"/>
    <property type="match status" value="1"/>
</dbReference>
<dbReference type="Gene3D" id="1.10.10.10">
    <property type="entry name" value="Winged helix-like DNA-binding domain superfamily/Winged helix DNA-binding domain"/>
    <property type="match status" value="1"/>
</dbReference>
<sequence>MERSDLDLVLKVRDGGSLAAAADALGVVPSVVTKRLSALESRLGQRLFERTTRRLVLTREGESLCGHARDLLDRFTAVEAEMSERQQSLSGTVKLAATLGFGRLWVGPTLAEFQRAHPQLRIDLRLGEELPDLSAEGFDGAVWLWSVQSRHAADWLTRRLARNQRVLVASPAYLASRSSPQVPADLERHACLRVNEHEDASRPAVAATFWNLRHERDGTQSRVRVEGPLSSNSGELVRDWCLSGHGIMLRSLWDVAPHLAAGTLVRVLPRHVMSDADIHWIAPRQPRTPRRVQLLVEALAARFRSEPWKSA</sequence>